<dbReference type="Proteomes" id="UP000309340">
    <property type="component" value="Unassembled WGS sequence"/>
</dbReference>
<evidence type="ECO:0000256" key="4">
    <source>
        <dbReference type="ARBA" id="ARBA00022679"/>
    </source>
</evidence>
<proteinExistence type="inferred from homology"/>
<keyword evidence="5 8" id="KW-0812">Transmembrane</keyword>
<evidence type="ECO:0000256" key="5">
    <source>
        <dbReference type="ARBA" id="ARBA00022692"/>
    </source>
</evidence>
<sequence>MSSNTSLLAPLAILSIVASHLSVLYLLAYKRSLQPPYSHGAKDVRASKALQRVIHALTSISAVSTLVTPHSTWILAADPLLQCGLRVLCFFYACKLLDLGLTKAEEPPTRLVRKHRRDDNAELQPASMRTYRDLTMYAWLLLTETRYRSFDIAVKQKGRPDNTTANTASDRKQRLLWTGGPLFLLPTLAILLNSPATKCAVLLMVIQYALEGVHTLLHPHCPDPVFYRPFAAGSLSEFWSTNWHAGASPFLQSLAYKPARRLTGSRAVGVVAAFCLTGVWHGWASAPITTRPWLLGLQVWALFVGFGVGCLVERWVWGKKQGGSVQRVCVWAVSLVAAGVCERTLECYCRYELLRQDCG</sequence>
<dbReference type="InterPro" id="IPR044851">
    <property type="entry name" value="Wax_synthase"/>
</dbReference>
<gene>
    <name evidence="10" type="ORF">B0A55_09948</name>
</gene>
<dbReference type="Pfam" id="PF13813">
    <property type="entry name" value="MBOAT_2"/>
    <property type="match status" value="1"/>
</dbReference>
<comment type="similarity">
    <text evidence="3">Belongs to the wax synthase family.</text>
</comment>
<dbReference type="InterPro" id="IPR032805">
    <property type="entry name" value="Wax_synthase_dom"/>
</dbReference>
<dbReference type="GO" id="GO:0006629">
    <property type="term" value="P:lipid metabolic process"/>
    <property type="evidence" value="ECO:0007669"/>
    <property type="project" value="InterPro"/>
</dbReference>
<reference evidence="10 11" key="1">
    <citation type="submission" date="2017-03" db="EMBL/GenBank/DDBJ databases">
        <title>Genomes of endolithic fungi from Antarctica.</title>
        <authorList>
            <person name="Coleine C."/>
            <person name="Masonjones S."/>
            <person name="Stajich J.E."/>
        </authorList>
    </citation>
    <scope>NUCLEOTIDE SEQUENCE [LARGE SCALE GENOMIC DNA]</scope>
    <source>
        <strain evidence="10 11">CCFEE 5184</strain>
    </source>
</reference>
<evidence type="ECO:0000256" key="1">
    <source>
        <dbReference type="ARBA" id="ARBA00004141"/>
    </source>
</evidence>
<dbReference type="PANTHER" id="PTHR31595">
    <property type="entry name" value="LONG-CHAIN-ALCOHOL O-FATTY-ACYLTRANSFERASE 3-RELATED"/>
    <property type="match status" value="1"/>
</dbReference>
<keyword evidence="4" id="KW-0808">Transferase</keyword>
<feature type="transmembrane region" description="Helical" evidence="8">
    <location>
        <begin position="267"/>
        <end position="286"/>
    </location>
</feature>
<comment type="caution">
    <text evidence="10">The sequence shown here is derived from an EMBL/GenBank/DDBJ whole genome shotgun (WGS) entry which is preliminary data.</text>
</comment>
<evidence type="ECO:0000259" key="9">
    <source>
        <dbReference type="Pfam" id="PF13813"/>
    </source>
</evidence>
<feature type="transmembrane region" description="Helical" evidence="8">
    <location>
        <begin position="6"/>
        <end position="28"/>
    </location>
</feature>
<evidence type="ECO:0000256" key="3">
    <source>
        <dbReference type="ARBA" id="ARBA00007282"/>
    </source>
</evidence>
<keyword evidence="11" id="KW-1185">Reference proteome</keyword>
<dbReference type="GO" id="GO:0008374">
    <property type="term" value="F:O-acyltransferase activity"/>
    <property type="evidence" value="ECO:0007669"/>
    <property type="project" value="InterPro"/>
</dbReference>
<dbReference type="OrthoDB" id="1077582at2759"/>
<dbReference type="PANTHER" id="PTHR31595:SF57">
    <property type="entry name" value="OS04G0481900 PROTEIN"/>
    <property type="match status" value="1"/>
</dbReference>
<evidence type="ECO:0000256" key="2">
    <source>
        <dbReference type="ARBA" id="ARBA00005179"/>
    </source>
</evidence>
<evidence type="ECO:0000313" key="10">
    <source>
        <dbReference type="EMBL" id="TKA64578.1"/>
    </source>
</evidence>
<feature type="transmembrane region" description="Helical" evidence="8">
    <location>
        <begin position="292"/>
        <end position="312"/>
    </location>
</feature>
<name>A0A4U0WPJ1_9PEZI</name>
<evidence type="ECO:0000256" key="7">
    <source>
        <dbReference type="ARBA" id="ARBA00023136"/>
    </source>
</evidence>
<evidence type="ECO:0000313" key="11">
    <source>
        <dbReference type="Proteomes" id="UP000309340"/>
    </source>
</evidence>
<keyword evidence="6 8" id="KW-1133">Transmembrane helix</keyword>
<evidence type="ECO:0000256" key="6">
    <source>
        <dbReference type="ARBA" id="ARBA00022989"/>
    </source>
</evidence>
<keyword evidence="7 8" id="KW-0472">Membrane</keyword>
<accession>A0A4U0WPJ1</accession>
<organism evidence="10 11">
    <name type="scientific">Friedmanniomyces simplex</name>
    <dbReference type="NCBI Taxonomy" id="329884"/>
    <lineage>
        <taxon>Eukaryota</taxon>
        <taxon>Fungi</taxon>
        <taxon>Dikarya</taxon>
        <taxon>Ascomycota</taxon>
        <taxon>Pezizomycotina</taxon>
        <taxon>Dothideomycetes</taxon>
        <taxon>Dothideomycetidae</taxon>
        <taxon>Mycosphaerellales</taxon>
        <taxon>Teratosphaeriaceae</taxon>
        <taxon>Friedmanniomyces</taxon>
    </lineage>
</organism>
<feature type="domain" description="Wax synthase" evidence="9">
    <location>
        <begin position="224"/>
        <end position="290"/>
    </location>
</feature>
<protein>
    <recommendedName>
        <fullName evidence="9">Wax synthase domain-containing protein</fullName>
    </recommendedName>
</protein>
<dbReference type="GO" id="GO:0016020">
    <property type="term" value="C:membrane"/>
    <property type="evidence" value="ECO:0007669"/>
    <property type="project" value="UniProtKB-SubCell"/>
</dbReference>
<comment type="pathway">
    <text evidence="2">Secondary metabolite biosynthesis.</text>
</comment>
<dbReference type="AlphaFoldDB" id="A0A4U0WPJ1"/>
<evidence type="ECO:0000256" key="8">
    <source>
        <dbReference type="SAM" id="Phobius"/>
    </source>
</evidence>
<comment type="subcellular location">
    <subcellularLocation>
        <location evidence="1">Membrane</location>
        <topology evidence="1">Multi-pass membrane protein</topology>
    </subcellularLocation>
</comment>
<dbReference type="EMBL" id="NAJQ01000821">
    <property type="protein sequence ID" value="TKA64578.1"/>
    <property type="molecule type" value="Genomic_DNA"/>
</dbReference>